<feature type="domain" description="AB hydrolase-1" evidence="1">
    <location>
        <begin position="93"/>
        <end position="315"/>
    </location>
</feature>
<dbReference type="InterPro" id="IPR029058">
    <property type="entry name" value="AB_hydrolase_fold"/>
</dbReference>
<dbReference type="SUPFAM" id="SSF53474">
    <property type="entry name" value="alpha/beta-Hydrolases"/>
    <property type="match status" value="1"/>
</dbReference>
<reference evidence="2" key="1">
    <citation type="submission" date="2019-03" db="EMBL/GenBank/DDBJ databases">
        <title>Lake Tanganyika Metagenome-Assembled Genomes (MAGs).</title>
        <authorList>
            <person name="Tran P."/>
        </authorList>
    </citation>
    <scope>NUCLEOTIDE SEQUENCE</scope>
    <source>
        <strain evidence="2">K_DeepCast_65m_m2_066</strain>
    </source>
</reference>
<dbReference type="PRINTS" id="PR00111">
    <property type="entry name" value="ABHYDROLASE"/>
</dbReference>
<proteinExistence type="predicted"/>
<accession>A0A938B4G1</accession>
<dbReference type="PANTHER" id="PTHR43798">
    <property type="entry name" value="MONOACYLGLYCEROL LIPASE"/>
    <property type="match status" value="1"/>
</dbReference>
<dbReference type="Proteomes" id="UP000712673">
    <property type="component" value="Unassembled WGS sequence"/>
</dbReference>
<dbReference type="Pfam" id="PF12697">
    <property type="entry name" value="Abhydrolase_6"/>
    <property type="match status" value="1"/>
</dbReference>
<evidence type="ECO:0000259" key="1">
    <source>
        <dbReference type="Pfam" id="PF12697"/>
    </source>
</evidence>
<keyword evidence="2" id="KW-0378">Hydrolase</keyword>
<dbReference type="PANTHER" id="PTHR43798:SF33">
    <property type="entry name" value="HYDROLASE, PUTATIVE (AFU_ORTHOLOGUE AFUA_2G14860)-RELATED"/>
    <property type="match status" value="1"/>
</dbReference>
<dbReference type="AlphaFoldDB" id="A0A938B4G1"/>
<dbReference type="GO" id="GO:0016020">
    <property type="term" value="C:membrane"/>
    <property type="evidence" value="ECO:0007669"/>
    <property type="project" value="TreeGrafter"/>
</dbReference>
<evidence type="ECO:0000313" key="3">
    <source>
        <dbReference type="Proteomes" id="UP000712673"/>
    </source>
</evidence>
<dbReference type="Gene3D" id="3.40.50.1820">
    <property type="entry name" value="alpha/beta hydrolase"/>
    <property type="match status" value="1"/>
</dbReference>
<sequence>MVCPPRMYGCCLRPERWPAAHCLLSGWLCQRQAQVSVLTGTSACLTVSQHIGEGHHDRRARSMPTATQSWVEEFIDVGGTRTHILKGGSGAPLLVLHGALGNPGWLPYHEALAQHCTVYAPSHPGYDQTPRPPWVSTIADVAHFYLGLMRALGLERPTIMGFSMGGWIAAELAAMRSDRLRGLILVNAVGIKPHGDTPIAEVLMAPPEEVQKLAYYDPSKVPAAPTLSPEAAAVQWSNREMASRLCWKPYMHNPKLPDYLRLIRVPALIVWGRQDRIVPYVCGEMYHEALQGSTLHPIDQCGHAPQTEQPEVFLDITSKFLATL</sequence>
<protein>
    <submittedName>
        <fullName evidence="2">Alpha/beta hydrolase</fullName>
    </submittedName>
</protein>
<gene>
    <name evidence="2" type="ORF">FJZ47_12665</name>
</gene>
<dbReference type="InterPro" id="IPR000073">
    <property type="entry name" value="AB_hydrolase_1"/>
</dbReference>
<dbReference type="EMBL" id="VGLS01000371">
    <property type="protein sequence ID" value="MBM3224640.1"/>
    <property type="molecule type" value="Genomic_DNA"/>
</dbReference>
<dbReference type="InterPro" id="IPR050266">
    <property type="entry name" value="AB_hydrolase_sf"/>
</dbReference>
<evidence type="ECO:0000313" key="2">
    <source>
        <dbReference type="EMBL" id="MBM3224640.1"/>
    </source>
</evidence>
<organism evidence="2 3">
    <name type="scientific">Tectimicrobiota bacterium</name>
    <dbReference type="NCBI Taxonomy" id="2528274"/>
    <lineage>
        <taxon>Bacteria</taxon>
        <taxon>Pseudomonadati</taxon>
        <taxon>Nitrospinota/Tectimicrobiota group</taxon>
        <taxon>Candidatus Tectimicrobiota</taxon>
    </lineage>
</organism>
<name>A0A938B4G1_UNCTE</name>
<dbReference type="GO" id="GO:0016787">
    <property type="term" value="F:hydrolase activity"/>
    <property type="evidence" value="ECO:0007669"/>
    <property type="project" value="UniProtKB-KW"/>
</dbReference>
<comment type="caution">
    <text evidence="2">The sequence shown here is derived from an EMBL/GenBank/DDBJ whole genome shotgun (WGS) entry which is preliminary data.</text>
</comment>